<name>A0A7T8KMB5_CALRO</name>
<keyword evidence="2" id="KW-1185">Reference proteome</keyword>
<proteinExistence type="predicted"/>
<protein>
    <submittedName>
        <fullName evidence="1">Uncharacterized protein</fullName>
    </submittedName>
</protein>
<dbReference type="AlphaFoldDB" id="A0A7T8KMB5"/>
<organism evidence="1 2">
    <name type="scientific">Caligus rogercresseyi</name>
    <name type="common">Sea louse</name>
    <dbReference type="NCBI Taxonomy" id="217165"/>
    <lineage>
        <taxon>Eukaryota</taxon>
        <taxon>Metazoa</taxon>
        <taxon>Ecdysozoa</taxon>
        <taxon>Arthropoda</taxon>
        <taxon>Crustacea</taxon>
        <taxon>Multicrustacea</taxon>
        <taxon>Hexanauplia</taxon>
        <taxon>Copepoda</taxon>
        <taxon>Siphonostomatoida</taxon>
        <taxon>Caligidae</taxon>
        <taxon>Caligus</taxon>
    </lineage>
</organism>
<accession>A0A7T8KMB5</accession>
<sequence>MTNFEFALDLGGLKVTSMMKVLGTFISLNDEDIIVNAKVIEDKVQKTTNRYAKFLKKNTVTRIFIWNTFILPKTIHILRLTPFSQILCKKINDLCEKFLFPEGRPKIISWRRVKTPKKFGGLGLLELESFWKVILFKWLKRLLESGSVWTEALRGLYLKKVGRPLEGEEGNGPHSVLDLAANISPFGIRIMRSIKR</sequence>
<gene>
    <name evidence="1" type="ORF">FKW44_003752</name>
</gene>
<evidence type="ECO:0000313" key="2">
    <source>
        <dbReference type="Proteomes" id="UP000595437"/>
    </source>
</evidence>
<reference evidence="2" key="1">
    <citation type="submission" date="2021-01" db="EMBL/GenBank/DDBJ databases">
        <title>Caligus Genome Assembly.</title>
        <authorList>
            <person name="Gallardo-Escarate C."/>
        </authorList>
    </citation>
    <scope>NUCLEOTIDE SEQUENCE [LARGE SCALE GENOMIC DNA]</scope>
</reference>
<evidence type="ECO:0000313" key="1">
    <source>
        <dbReference type="EMBL" id="QQP58435.1"/>
    </source>
</evidence>
<dbReference type="Proteomes" id="UP000595437">
    <property type="component" value="Chromosome 2"/>
</dbReference>
<dbReference type="EMBL" id="CP045891">
    <property type="protein sequence ID" value="QQP58435.1"/>
    <property type="molecule type" value="Genomic_DNA"/>
</dbReference>